<reference evidence="1 2" key="1">
    <citation type="submission" date="2021-06" db="EMBL/GenBank/DDBJ databases">
        <title>Caerostris extrusa draft genome.</title>
        <authorList>
            <person name="Kono N."/>
            <person name="Arakawa K."/>
        </authorList>
    </citation>
    <scope>NUCLEOTIDE SEQUENCE [LARGE SCALE GENOMIC DNA]</scope>
</reference>
<evidence type="ECO:0000313" key="1">
    <source>
        <dbReference type="EMBL" id="GIY52640.1"/>
    </source>
</evidence>
<name>A0AAV4U4I7_CAEEX</name>
<accession>A0AAV4U4I7</accession>
<gene>
    <name evidence="1" type="ORF">CEXT_215651</name>
</gene>
<proteinExistence type="predicted"/>
<protein>
    <submittedName>
        <fullName evidence="1">Uncharacterized protein</fullName>
    </submittedName>
</protein>
<keyword evidence="2" id="KW-1185">Reference proteome</keyword>
<organism evidence="1 2">
    <name type="scientific">Caerostris extrusa</name>
    <name type="common">Bark spider</name>
    <name type="synonym">Caerostris bankana</name>
    <dbReference type="NCBI Taxonomy" id="172846"/>
    <lineage>
        <taxon>Eukaryota</taxon>
        <taxon>Metazoa</taxon>
        <taxon>Ecdysozoa</taxon>
        <taxon>Arthropoda</taxon>
        <taxon>Chelicerata</taxon>
        <taxon>Arachnida</taxon>
        <taxon>Araneae</taxon>
        <taxon>Araneomorphae</taxon>
        <taxon>Entelegynae</taxon>
        <taxon>Araneoidea</taxon>
        <taxon>Araneidae</taxon>
        <taxon>Caerostris</taxon>
    </lineage>
</organism>
<dbReference type="EMBL" id="BPLR01012267">
    <property type="protein sequence ID" value="GIY52640.1"/>
    <property type="molecule type" value="Genomic_DNA"/>
</dbReference>
<dbReference type="AlphaFoldDB" id="A0AAV4U4I7"/>
<dbReference type="Proteomes" id="UP001054945">
    <property type="component" value="Unassembled WGS sequence"/>
</dbReference>
<evidence type="ECO:0000313" key="2">
    <source>
        <dbReference type="Proteomes" id="UP001054945"/>
    </source>
</evidence>
<sequence length="131" mass="14822">MVSHFVNLCSCTHQWDRKCLNHTGCHKQSRGMSILLVRYHLSDHDSDQAVGCIENVLSQIVPLASIKAIDGTAQNNDPNCSVRVPQLNLIYRARKQIKYHFQPFDSNPAEPCGIAWIRNPRPSHYASITLI</sequence>
<comment type="caution">
    <text evidence="1">The sequence shown here is derived from an EMBL/GenBank/DDBJ whole genome shotgun (WGS) entry which is preliminary data.</text>
</comment>